<dbReference type="SUPFAM" id="SSF47384">
    <property type="entry name" value="Homodimeric domain of signal transducing histidine kinase"/>
    <property type="match status" value="1"/>
</dbReference>
<feature type="coiled-coil region" evidence="4">
    <location>
        <begin position="101"/>
        <end position="128"/>
    </location>
</feature>
<feature type="transmembrane region" description="Helical" evidence="5">
    <location>
        <begin position="32"/>
        <end position="64"/>
    </location>
</feature>
<gene>
    <name evidence="7" type="ORF">FA047_13445</name>
</gene>
<dbReference type="InterPro" id="IPR003594">
    <property type="entry name" value="HATPase_dom"/>
</dbReference>
<dbReference type="GO" id="GO:0000155">
    <property type="term" value="F:phosphorelay sensor kinase activity"/>
    <property type="evidence" value="ECO:0007669"/>
    <property type="project" value="InterPro"/>
</dbReference>
<evidence type="ECO:0000256" key="5">
    <source>
        <dbReference type="SAM" id="Phobius"/>
    </source>
</evidence>
<keyword evidence="4" id="KW-0175">Coiled coil</keyword>
<feature type="transmembrane region" description="Helical" evidence="5">
    <location>
        <begin position="76"/>
        <end position="98"/>
    </location>
</feature>
<dbReference type="Pfam" id="PF00512">
    <property type="entry name" value="HisKA"/>
    <property type="match status" value="1"/>
</dbReference>
<name>A0A4U1CM53_9SPHI</name>
<evidence type="ECO:0000256" key="2">
    <source>
        <dbReference type="ARBA" id="ARBA00012438"/>
    </source>
</evidence>
<dbReference type="PROSITE" id="PS50109">
    <property type="entry name" value="HIS_KIN"/>
    <property type="match status" value="1"/>
</dbReference>
<dbReference type="InterPro" id="IPR003661">
    <property type="entry name" value="HisK_dim/P_dom"/>
</dbReference>
<protein>
    <recommendedName>
        <fullName evidence="2">histidine kinase</fullName>
        <ecNumber evidence="2">2.7.13.3</ecNumber>
    </recommendedName>
</protein>
<evidence type="ECO:0000313" key="8">
    <source>
        <dbReference type="Proteomes" id="UP000307244"/>
    </source>
</evidence>
<dbReference type="PANTHER" id="PTHR43547:SF2">
    <property type="entry name" value="HYBRID SIGNAL TRANSDUCTION HISTIDINE KINASE C"/>
    <property type="match status" value="1"/>
</dbReference>
<evidence type="ECO:0000256" key="1">
    <source>
        <dbReference type="ARBA" id="ARBA00000085"/>
    </source>
</evidence>
<evidence type="ECO:0000259" key="6">
    <source>
        <dbReference type="PROSITE" id="PS50109"/>
    </source>
</evidence>
<dbReference type="InterPro" id="IPR036097">
    <property type="entry name" value="HisK_dim/P_sf"/>
</dbReference>
<comment type="catalytic activity">
    <reaction evidence="1">
        <text>ATP + protein L-histidine = ADP + protein N-phospho-L-histidine.</text>
        <dbReference type="EC" id="2.7.13.3"/>
    </reaction>
</comment>
<reference evidence="7 8" key="1">
    <citation type="submission" date="2019-04" db="EMBL/GenBank/DDBJ databases">
        <title>Pedobacter sp. RP-3-15 sp. nov., isolated from Arctic soil.</title>
        <authorList>
            <person name="Dahal R.H."/>
            <person name="Kim D.-U."/>
        </authorList>
    </citation>
    <scope>NUCLEOTIDE SEQUENCE [LARGE SCALE GENOMIC DNA]</scope>
    <source>
        <strain evidence="7 8">RP-3-15</strain>
    </source>
</reference>
<keyword evidence="7" id="KW-0808">Transferase</keyword>
<keyword evidence="3" id="KW-0597">Phosphoprotein</keyword>
<keyword evidence="5" id="KW-0472">Membrane</keyword>
<dbReference type="SMART" id="SM00388">
    <property type="entry name" value="HisKA"/>
    <property type="match status" value="1"/>
</dbReference>
<keyword evidence="5" id="KW-1133">Transmembrane helix</keyword>
<dbReference type="OrthoDB" id="9757990at2"/>
<dbReference type="EC" id="2.7.13.3" evidence="2"/>
<dbReference type="PANTHER" id="PTHR43547">
    <property type="entry name" value="TWO-COMPONENT HISTIDINE KINASE"/>
    <property type="match status" value="1"/>
</dbReference>
<dbReference type="SUPFAM" id="SSF55874">
    <property type="entry name" value="ATPase domain of HSP90 chaperone/DNA topoisomerase II/histidine kinase"/>
    <property type="match status" value="1"/>
</dbReference>
<dbReference type="CDD" id="cd00075">
    <property type="entry name" value="HATPase"/>
    <property type="match status" value="1"/>
</dbReference>
<feature type="domain" description="Histidine kinase" evidence="6">
    <location>
        <begin position="131"/>
        <end position="343"/>
    </location>
</feature>
<dbReference type="CDD" id="cd00082">
    <property type="entry name" value="HisKA"/>
    <property type="match status" value="1"/>
</dbReference>
<dbReference type="Proteomes" id="UP000307244">
    <property type="component" value="Unassembled WGS sequence"/>
</dbReference>
<sequence length="344" mass="38684">MFTLLFTLFLLGVCYSVSYIFSTHNTKNNLSVVLIGIVMISIFFALELAYITITALFIIFLFVVTLSFTTENTQQIFLNISTSGILAFVLFTCSRYGYYFKSQHFLQLKELEERNEEIQNLNHQKGEILGFVAHDLRNPLNNIEALSALILTEENHPDATEVQLILNSAQHAKHIINDLIEVVQEKKTALKVQEVELIGFLRGIQNTWLTNTDRTRIIIFNTDQNTVSANINPSKFTRVIDNLIGNGIKFSPPNTPINIEVCTKPEKVQIRISDFGIGIPDTLKHLLFDQFSKAGRVGLNGEKSMGLGLHISKDIIEQHHGTLTVESQENKGTTFIISIPLAST</sequence>
<dbReference type="AlphaFoldDB" id="A0A4U1CM53"/>
<dbReference type="InterPro" id="IPR036890">
    <property type="entry name" value="HATPase_C_sf"/>
</dbReference>
<accession>A0A4U1CM53</accession>
<dbReference type="Pfam" id="PF02518">
    <property type="entry name" value="HATPase_c"/>
    <property type="match status" value="1"/>
</dbReference>
<dbReference type="InterPro" id="IPR004358">
    <property type="entry name" value="Sig_transdc_His_kin-like_C"/>
</dbReference>
<comment type="caution">
    <text evidence="7">The sequence shown here is derived from an EMBL/GenBank/DDBJ whole genome shotgun (WGS) entry which is preliminary data.</text>
</comment>
<organism evidence="7 8">
    <name type="scientific">Pedobacter frigoris</name>
    <dbReference type="NCBI Taxonomy" id="2571272"/>
    <lineage>
        <taxon>Bacteria</taxon>
        <taxon>Pseudomonadati</taxon>
        <taxon>Bacteroidota</taxon>
        <taxon>Sphingobacteriia</taxon>
        <taxon>Sphingobacteriales</taxon>
        <taxon>Sphingobacteriaceae</taxon>
        <taxon>Pedobacter</taxon>
    </lineage>
</organism>
<dbReference type="PRINTS" id="PR00344">
    <property type="entry name" value="BCTRLSENSOR"/>
</dbReference>
<keyword evidence="5" id="KW-0812">Transmembrane</keyword>
<evidence type="ECO:0000313" key="7">
    <source>
        <dbReference type="EMBL" id="TKC06310.1"/>
    </source>
</evidence>
<dbReference type="Gene3D" id="3.30.565.10">
    <property type="entry name" value="Histidine kinase-like ATPase, C-terminal domain"/>
    <property type="match status" value="1"/>
</dbReference>
<dbReference type="EMBL" id="SWBQ01000003">
    <property type="protein sequence ID" value="TKC06310.1"/>
    <property type="molecule type" value="Genomic_DNA"/>
</dbReference>
<dbReference type="InterPro" id="IPR005467">
    <property type="entry name" value="His_kinase_dom"/>
</dbReference>
<evidence type="ECO:0000256" key="3">
    <source>
        <dbReference type="ARBA" id="ARBA00022553"/>
    </source>
</evidence>
<evidence type="ECO:0000256" key="4">
    <source>
        <dbReference type="SAM" id="Coils"/>
    </source>
</evidence>
<dbReference type="SMART" id="SM00387">
    <property type="entry name" value="HATPase_c"/>
    <property type="match status" value="1"/>
</dbReference>
<proteinExistence type="predicted"/>
<keyword evidence="7" id="KW-0418">Kinase</keyword>
<keyword evidence="8" id="KW-1185">Reference proteome</keyword>
<dbReference type="Gene3D" id="1.10.287.130">
    <property type="match status" value="1"/>
</dbReference>